<evidence type="ECO:0000256" key="1">
    <source>
        <dbReference type="SAM" id="MobiDB-lite"/>
    </source>
</evidence>
<organism evidence="3 4">
    <name type="scientific">Rhizophagus irregularis</name>
    <dbReference type="NCBI Taxonomy" id="588596"/>
    <lineage>
        <taxon>Eukaryota</taxon>
        <taxon>Fungi</taxon>
        <taxon>Fungi incertae sedis</taxon>
        <taxon>Mucoromycota</taxon>
        <taxon>Glomeromycotina</taxon>
        <taxon>Glomeromycetes</taxon>
        <taxon>Glomerales</taxon>
        <taxon>Glomeraceae</taxon>
        <taxon>Rhizophagus</taxon>
    </lineage>
</organism>
<feature type="compositionally biased region" description="Basic and acidic residues" evidence="1">
    <location>
        <begin position="185"/>
        <end position="199"/>
    </location>
</feature>
<dbReference type="AlphaFoldDB" id="A0A916EC53"/>
<feature type="region of interest" description="Disordered" evidence="1">
    <location>
        <begin position="147"/>
        <end position="199"/>
    </location>
</feature>
<sequence length="199" mass="22487">MDETPMAFNLPSNTTLEHRGTKSVAILSTGHERANFTVVLACMANGGLTSRLQPIDVSLNKSFKAKMRHLYDHWMNEAIKEYTPSGKIKRPSYSLVANWVKESWDAIDTNLIMRSFKCCGVSNAMDGTEDDLIFNFNKVQKINNKGRGIEANDEIHEESSNSDYEPDDNGSDDSDNSGCESDDDYYNKNEDRNVLQDWN</sequence>
<dbReference type="OrthoDB" id="2439586at2759"/>
<feature type="domain" description="DDE-1" evidence="2">
    <location>
        <begin position="46"/>
        <end position="116"/>
    </location>
</feature>
<evidence type="ECO:0000313" key="3">
    <source>
        <dbReference type="EMBL" id="CAB5370947.1"/>
    </source>
</evidence>
<evidence type="ECO:0000259" key="2">
    <source>
        <dbReference type="Pfam" id="PF03184"/>
    </source>
</evidence>
<dbReference type="Pfam" id="PF03184">
    <property type="entry name" value="DDE_1"/>
    <property type="match status" value="1"/>
</dbReference>
<dbReference type="EMBL" id="CAGKOT010000028">
    <property type="protein sequence ID" value="CAB5370947.1"/>
    <property type="molecule type" value="Genomic_DNA"/>
</dbReference>
<dbReference type="Proteomes" id="UP000684084">
    <property type="component" value="Unassembled WGS sequence"/>
</dbReference>
<feature type="compositionally biased region" description="Basic and acidic residues" evidence="1">
    <location>
        <begin position="147"/>
        <end position="159"/>
    </location>
</feature>
<feature type="compositionally biased region" description="Acidic residues" evidence="1">
    <location>
        <begin position="164"/>
        <end position="184"/>
    </location>
</feature>
<gene>
    <name evidence="3" type="ORF">CHRIB12_LOCUS12869</name>
</gene>
<comment type="caution">
    <text evidence="3">The sequence shown here is derived from an EMBL/GenBank/DDBJ whole genome shotgun (WGS) entry which is preliminary data.</text>
</comment>
<dbReference type="InterPro" id="IPR004875">
    <property type="entry name" value="DDE_SF_endonuclease_dom"/>
</dbReference>
<proteinExistence type="predicted"/>
<protein>
    <recommendedName>
        <fullName evidence="2">DDE-1 domain-containing protein</fullName>
    </recommendedName>
</protein>
<reference evidence="3" key="1">
    <citation type="submission" date="2020-05" db="EMBL/GenBank/DDBJ databases">
        <authorList>
            <person name="Rincon C."/>
            <person name="Sanders R I."/>
            <person name="Robbins C."/>
            <person name="Chaturvedi A."/>
        </authorList>
    </citation>
    <scope>NUCLEOTIDE SEQUENCE</scope>
    <source>
        <strain evidence="3">CHB12</strain>
    </source>
</reference>
<dbReference type="GO" id="GO:0003676">
    <property type="term" value="F:nucleic acid binding"/>
    <property type="evidence" value="ECO:0007669"/>
    <property type="project" value="InterPro"/>
</dbReference>
<evidence type="ECO:0000313" key="4">
    <source>
        <dbReference type="Proteomes" id="UP000684084"/>
    </source>
</evidence>
<accession>A0A916EC53</accession>
<name>A0A916EC53_9GLOM</name>